<dbReference type="PROSITE" id="PS00579">
    <property type="entry name" value="RIBOSOMAL_L29"/>
    <property type="match status" value="1"/>
</dbReference>
<dbReference type="CDD" id="cd00427">
    <property type="entry name" value="Ribosomal_L29_HIP"/>
    <property type="match status" value="1"/>
</dbReference>
<keyword evidence="2 5" id="KW-0689">Ribosomal protein</keyword>
<name>A0A395LWC2_9BACT</name>
<comment type="similarity">
    <text evidence="1 5">Belongs to the universal ribosomal protein uL29 family.</text>
</comment>
<dbReference type="Gene3D" id="1.10.287.310">
    <property type="match status" value="1"/>
</dbReference>
<proteinExistence type="inferred from homology"/>
<dbReference type="InterPro" id="IPR001854">
    <property type="entry name" value="Ribosomal_uL29"/>
</dbReference>
<dbReference type="Pfam" id="PF00831">
    <property type="entry name" value="Ribosomal_L29"/>
    <property type="match status" value="1"/>
</dbReference>
<gene>
    <name evidence="5" type="primary">rpmC</name>
    <name evidence="6" type="ORF">D0433_13115</name>
</gene>
<comment type="caution">
    <text evidence="6">The sequence shown here is derived from an EMBL/GenBank/DDBJ whole genome shotgun (WGS) entry which is preliminary data.</text>
</comment>
<accession>A0A395LWC2</accession>
<evidence type="ECO:0000256" key="4">
    <source>
        <dbReference type="ARBA" id="ARBA00035204"/>
    </source>
</evidence>
<dbReference type="AlphaFoldDB" id="A0A395LWC2"/>
<protein>
    <recommendedName>
        <fullName evidence="4 5">Large ribosomal subunit protein uL29</fullName>
    </recommendedName>
</protein>
<dbReference type="NCBIfam" id="TIGR00012">
    <property type="entry name" value="L29"/>
    <property type="match status" value="1"/>
</dbReference>
<dbReference type="GO" id="GO:0005840">
    <property type="term" value="C:ribosome"/>
    <property type="evidence" value="ECO:0007669"/>
    <property type="project" value="UniProtKB-KW"/>
</dbReference>
<dbReference type="InterPro" id="IPR018254">
    <property type="entry name" value="Ribosomal_uL29_CS"/>
</dbReference>
<dbReference type="EMBL" id="PHFL01000071">
    <property type="protein sequence ID" value="RFM22976.1"/>
    <property type="molecule type" value="Genomic_DNA"/>
</dbReference>
<evidence type="ECO:0000313" key="6">
    <source>
        <dbReference type="EMBL" id="RFM22976.1"/>
    </source>
</evidence>
<keyword evidence="3 5" id="KW-0687">Ribonucleoprotein</keyword>
<dbReference type="HAMAP" id="MF_00374">
    <property type="entry name" value="Ribosomal_uL29"/>
    <property type="match status" value="1"/>
</dbReference>
<dbReference type="Proteomes" id="UP000266389">
    <property type="component" value="Unassembled WGS sequence"/>
</dbReference>
<evidence type="ECO:0000256" key="5">
    <source>
        <dbReference type="HAMAP-Rule" id="MF_00374"/>
    </source>
</evidence>
<evidence type="ECO:0000256" key="2">
    <source>
        <dbReference type="ARBA" id="ARBA00022980"/>
    </source>
</evidence>
<dbReference type="GO" id="GO:0003735">
    <property type="term" value="F:structural constituent of ribosome"/>
    <property type="evidence" value="ECO:0007669"/>
    <property type="project" value="InterPro"/>
</dbReference>
<organism evidence="6 7">
    <name type="scientific">Candidatus Thermochlorobacter aerophilus</name>
    <dbReference type="NCBI Taxonomy" id="1868324"/>
    <lineage>
        <taxon>Bacteria</taxon>
        <taxon>Pseudomonadati</taxon>
        <taxon>Chlorobiota</taxon>
        <taxon>Chlorobiia</taxon>
        <taxon>Chlorobiales</taxon>
        <taxon>Candidatus Thermochlorobacteriaceae</taxon>
        <taxon>Candidatus Thermochlorobacter</taxon>
    </lineage>
</organism>
<dbReference type="InterPro" id="IPR036049">
    <property type="entry name" value="Ribosomal_uL29_sf"/>
</dbReference>
<dbReference type="GO" id="GO:1990904">
    <property type="term" value="C:ribonucleoprotein complex"/>
    <property type="evidence" value="ECO:0007669"/>
    <property type="project" value="UniProtKB-KW"/>
</dbReference>
<dbReference type="SUPFAM" id="SSF46561">
    <property type="entry name" value="Ribosomal protein L29 (L29p)"/>
    <property type="match status" value="1"/>
</dbReference>
<evidence type="ECO:0000256" key="3">
    <source>
        <dbReference type="ARBA" id="ARBA00023274"/>
    </source>
</evidence>
<dbReference type="GO" id="GO:0006412">
    <property type="term" value="P:translation"/>
    <property type="evidence" value="ECO:0007669"/>
    <property type="project" value="UniProtKB-UniRule"/>
</dbReference>
<evidence type="ECO:0000256" key="1">
    <source>
        <dbReference type="ARBA" id="ARBA00009254"/>
    </source>
</evidence>
<evidence type="ECO:0000313" key="7">
    <source>
        <dbReference type="Proteomes" id="UP000266389"/>
    </source>
</evidence>
<sequence length="75" mass="8894">MKKYEIAALSDDEMRERIKEYKAKIAEIKFNKAIDPPANPMILRNLRRDIARMKTFLRQRELAAEKQKQKSNSNT</sequence>
<reference evidence="6 7" key="1">
    <citation type="journal article" date="2011" name="ISME J.">
        <title>Community ecology of hot spring cyanobacterial mats: predominant populations and their functional potential.</title>
        <authorList>
            <person name="Klatt C.G."/>
            <person name="Wood J.M."/>
            <person name="Rusch D.B."/>
            <person name="Bateson M.M."/>
            <person name="Hamamura N."/>
            <person name="Heidelberg J.F."/>
            <person name="Grossman A.R."/>
            <person name="Bhaya D."/>
            <person name="Cohan F.M."/>
            <person name="Kuhl M."/>
            <person name="Bryant D.A."/>
            <person name="Ward D.M."/>
        </authorList>
    </citation>
    <scope>NUCLEOTIDE SEQUENCE [LARGE SCALE GENOMIC DNA]</scope>
    <source>
        <strain evidence="6">OS</strain>
    </source>
</reference>